<keyword evidence="3" id="KW-0186">Copper</keyword>
<dbReference type="InterPro" id="IPR008972">
    <property type="entry name" value="Cupredoxin"/>
</dbReference>
<feature type="domain" description="Cytochrome oxidase subunit II copper A binding" evidence="5">
    <location>
        <begin position="78"/>
        <end position="180"/>
    </location>
</feature>
<keyword evidence="4" id="KW-0472">Membrane</keyword>
<evidence type="ECO:0000256" key="3">
    <source>
        <dbReference type="ARBA" id="ARBA00023008"/>
    </source>
</evidence>
<organism evidence="6 7">
    <name type="scientific">Massilia pinisoli</name>
    <dbReference type="NCBI Taxonomy" id="1772194"/>
    <lineage>
        <taxon>Bacteria</taxon>
        <taxon>Pseudomonadati</taxon>
        <taxon>Pseudomonadota</taxon>
        <taxon>Betaproteobacteria</taxon>
        <taxon>Burkholderiales</taxon>
        <taxon>Oxalobacteraceae</taxon>
        <taxon>Telluria group</taxon>
        <taxon>Massilia</taxon>
    </lineage>
</organism>
<dbReference type="Proteomes" id="UP001204151">
    <property type="component" value="Unassembled WGS sequence"/>
</dbReference>
<comment type="subcellular location">
    <subcellularLocation>
        <location evidence="1">Periplasm</location>
    </subcellularLocation>
</comment>
<dbReference type="InterPro" id="IPR001505">
    <property type="entry name" value="Copper_CuA"/>
</dbReference>
<dbReference type="InterPro" id="IPR002429">
    <property type="entry name" value="CcO_II-like_C"/>
</dbReference>
<name>A0ABT1ZVT5_9BURK</name>
<dbReference type="EMBL" id="JANUGW010000017">
    <property type="protein sequence ID" value="MCS0583994.1"/>
    <property type="molecule type" value="Genomic_DNA"/>
</dbReference>
<dbReference type="Pfam" id="PF00116">
    <property type="entry name" value="COX2"/>
    <property type="match status" value="1"/>
</dbReference>
<keyword evidence="4" id="KW-0812">Transmembrane</keyword>
<sequence>MAGTDDTAGSSHDVAAAAEARWAWIVGGIIAFLVAMMAYMSLHWAAMPPVRMETIDPTTLHIAGEFVETNLGSAAESDGSVTVRVLANQYSFTPQCLVVPANTWLRFRGTAADVVHGFSISHSNVNMMLIPGYVSNFRTRFEQPGEHVMPCHEFCGNGHAAMWAHVQVIPPDEFLRRARSQPGRRLSCVQ</sequence>
<proteinExistence type="predicted"/>
<evidence type="ECO:0000256" key="4">
    <source>
        <dbReference type="SAM" id="Phobius"/>
    </source>
</evidence>
<keyword evidence="2" id="KW-0479">Metal-binding</keyword>
<dbReference type="PANTHER" id="PTHR42838">
    <property type="entry name" value="CYTOCHROME C OXIDASE SUBUNIT II"/>
    <property type="match status" value="1"/>
</dbReference>
<evidence type="ECO:0000313" key="7">
    <source>
        <dbReference type="Proteomes" id="UP001204151"/>
    </source>
</evidence>
<dbReference type="InterPro" id="IPR051403">
    <property type="entry name" value="NosZ/Cyto_c_oxidase_sub2"/>
</dbReference>
<reference evidence="6 7" key="1">
    <citation type="submission" date="2022-08" db="EMBL/GenBank/DDBJ databases">
        <title>Reclassification of Massilia species as members of the genera Telluria, Duganella, Pseudoduganella, Mokoshia gen. nov. and Zemynaea gen. nov. using orthogonal and non-orthogonal genome-based approaches.</title>
        <authorList>
            <person name="Bowman J.P."/>
        </authorList>
    </citation>
    <scope>NUCLEOTIDE SEQUENCE [LARGE SCALE GENOMIC DNA]</scope>
    <source>
        <strain evidence="6 7">JCM 31316</strain>
    </source>
</reference>
<dbReference type="RefSeq" id="WP_258818557.1">
    <property type="nucleotide sequence ID" value="NZ_JANUGW010000017.1"/>
</dbReference>
<dbReference type="PROSITE" id="PS00078">
    <property type="entry name" value="COX2"/>
    <property type="match status" value="1"/>
</dbReference>
<evidence type="ECO:0000256" key="1">
    <source>
        <dbReference type="ARBA" id="ARBA00004418"/>
    </source>
</evidence>
<evidence type="ECO:0000259" key="5">
    <source>
        <dbReference type="PROSITE" id="PS50857"/>
    </source>
</evidence>
<evidence type="ECO:0000313" key="6">
    <source>
        <dbReference type="EMBL" id="MCS0583994.1"/>
    </source>
</evidence>
<feature type="transmembrane region" description="Helical" evidence="4">
    <location>
        <begin position="22"/>
        <end position="42"/>
    </location>
</feature>
<keyword evidence="4" id="KW-1133">Transmembrane helix</keyword>
<comment type="caution">
    <text evidence="6">The sequence shown here is derived from an EMBL/GenBank/DDBJ whole genome shotgun (WGS) entry which is preliminary data.</text>
</comment>
<dbReference type="PROSITE" id="PS50857">
    <property type="entry name" value="COX2_CUA"/>
    <property type="match status" value="1"/>
</dbReference>
<evidence type="ECO:0000256" key="2">
    <source>
        <dbReference type="ARBA" id="ARBA00022723"/>
    </source>
</evidence>
<gene>
    <name evidence="6" type="ORF">NX784_20565</name>
</gene>
<dbReference type="Gene3D" id="2.60.40.420">
    <property type="entry name" value="Cupredoxins - blue copper proteins"/>
    <property type="match status" value="1"/>
</dbReference>
<dbReference type="PANTHER" id="PTHR42838:SF2">
    <property type="entry name" value="NITROUS-OXIDE REDUCTASE"/>
    <property type="match status" value="1"/>
</dbReference>
<dbReference type="SUPFAM" id="SSF49503">
    <property type="entry name" value="Cupredoxins"/>
    <property type="match status" value="1"/>
</dbReference>
<keyword evidence="7" id="KW-1185">Reference proteome</keyword>
<accession>A0ABT1ZVT5</accession>
<protein>
    <submittedName>
        <fullName evidence="6">Cytochrome C oxidase subunit II</fullName>
    </submittedName>
</protein>